<dbReference type="AlphaFoldDB" id="A0A392RWS1"/>
<name>A0A392RWS1_9FABA</name>
<dbReference type="Proteomes" id="UP000265520">
    <property type="component" value="Unassembled WGS sequence"/>
</dbReference>
<reference evidence="2 3" key="1">
    <citation type="journal article" date="2018" name="Front. Plant Sci.">
        <title>Red Clover (Trifolium pratense) and Zigzag Clover (T. medium) - A Picture of Genomic Similarities and Differences.</title>
        <authorList>
            <person name="Dluhosova J."/>
            <person name="Istvanek J."/>
            <person name="Nedelnik J."/>
            <person name="Repkova J."/>
        </authorList>
    </citation>
    <scope>NUCLEOTIDE SEQUENCE [LARGE SCALE GENOMIC DNA]</scope>
    <source>
        <strain evidence="3">cv. 10/8</strain>
        <tissue evidence="2">Leaf</tissue>
    </source>
</reference>
<evidence type="ECO:0000313" key="2">
    <source>
        <dbReference type="EMBL" id="MCI40607.1"/>
    </source>
</evidence>
<proteinExistence type="predicted"/>
<evidence type="ECO:0000256" key="1">
    <source>
        <dbReference type="SAM" id="MobiDB-lite"/>
    </source>
</evidence>
<protein>
    <submittedName>
        <fullName evidence="2">Uncharacterized protein</fullName>
    </submittedName>
</protein>
<organism evidence="2 3">
    <name type="scientific">Trifolium medium</name>
    <dbReference type="NCBI Taxonomy" id="97028"/>
    <lineage>
        <taxon>Eukaryota</taxon>
        <taxon>Viridiplantae</taxon>
        <taxon>Streptophyta</taxon>
        <taxon>Embryophyta</taxon>
        <taxon>Tracheophyta</taxon>
        <taxon>Spermatophyta</taxon>
        <taxon>Magnoliopsida</taxon>
        <taxon>eudicotyledons</taxon>
        <taxon>Gunneridae</taxon>
        <taxon>Pentapetalae</taxon>
        <taxon>rosids</taxon>
        <taxon>fabids</taxon>
        <taxon>Fabales</taxon>
        <taxon>Fabaceae</taxon>
        <taxon>Papilionoideae</taxon>
        <taxon>50 kb inversion clade</taxon>
        <taxon>NPAAA clade</taxon>
        <taxon>Hologalegina</taxon>
        <taxon>IRL clade</taxon>
        <taxon>Trifolieae</taxon>
        <taxon>Trifolium</taxon>
    </lineage>
</organism>
<feature type="non-terminal residue" evidence="2">
    <location>
        <position position="1"/>
    </location>
</feature>
<feature type="region of interest" description="Disordered" evidence="1">
    <location>
        <begin position="1"/>
        <end position="21"/>
    </location>
</feature>
<keyword evidence="3" id="KW-1185">Reference proteome</keyword>
<evidence type="ECO:0000313" key="3">
    <source>
        <dbReference type="Proteomes" id="UP000265520"/>
    </source>
</evidence>
<comment type="caution">
    <text evidence="2">The sequence shown here is derived from an EMBL/GenBank/DDBJ whole genome shotgun (WGS) entry which is preliminary data.</text>
</comment>
<dbReference type="EMBL" id="LXQA010281762">
    <property type="protein sequence ID" value="MCI40607.1"/>
    <property type="molecule type" value="Genomic_DNA"/>
</dbReference>
<sequence length="21" mass="2221">SEAMPLGRQPLSEQAHGVVTL</sequence>
<accession>A0A392RWS1</accession>